<dbReference type="InterPro" id="IPR014710">
    <property type="entry name" value="RmlC-like_jellyroll"/>
</dbReference>
<evidence type="ECO:0000259" key="9">
    <source>
        <dbReference type="Pfam" id="PF20511"/>
    </source>
</evidence>
<evidence type="ECO:0000256" key="7">
    <source>
        <dbReference type="ARBA" id="ARBA00023235"/>
    </source>
</evidence>
<protein>
    <recommendedName>
        <fullName evidence="4 8">Mannose-6-phosphate isomerase</fullName>
        <ecNumber evidence="4 8">5.3.1.8</ecNumber>
    </recommendedName>
</protein>
<proteinExistence type="inferred from homology"/>
<evidence type="ECO:0000256" key="8">
    <source>
        <dbReference type="PIRNR" id="PIRNR036894"/>
    </source>
</evidence>
<comment type="catalytic activity">
    <reaction evidence="1 8">
        <text>D-mannose 6-phosphate = D-fructose 6-phosphate</text>
        <dbReference type="Rhea" id="RHEA:12356"/>
        <dbReference type="ChEBI" id="CHEBI:58735"/>
        <dbReference type="ChEBI" id="CHEBI:61527"/>
        <dbReference type="EC" id="5.3.1.8"/>
    </reaction>
</comment>
<dbReference type="Pfam" id="PF21621">
    <property type="entry name" value="MPI_cupin_dom"/>
    <property type="match status" value="1"/>
</dbReference>
<feature type="domain" description="Mannose-6-phosphate isomerase cupin" evidence="10">
    <location>
        <begin position="242"/>
        <end position="310"/>
    </location>
</feature>
<dbReference type="RefSeq" id="WP_205143901.1">
    <property type="nucleotide sequence ID" value="NZ_JAFBDN010000013.1"/>
</dbReference>
<dbReference type="InterPro" id="IPR001250">
    <property type="entry name" value="Man6P_Isoase-1"/>
</dbReference>
<dbReference type="SUPFAM" id="SSF51182">
    <property type="entry name" value="RmlC-like cupins"/>
    <property type="match status" value="1"/>
</dbReference>
<evidence type="ECO:0000256" key="1">
    <source>
        <dbReference type="ARBA" id="ARBA00000757"/>
    </source>
</evidence>
<dbReference type="EC" id="5.3.1.8" evidence="4 8"/>
<sequence>MQSEPLFLESVLHEKIWGGTKLKTDFGFKIPSEHTGEAWLISGHKNGVVTVKNGPFAGLSLAQVWQQQPQLFENNDATQPFPLLVKILDARADLSVQVHPNDAYAKVHAHDLGKTECWYILAAEPGAKLYYGHTAKTQAEFDEMLDQHAWQKLFRTVAVKAGDFVYVPAGTLHALGAGILALETQQSSDVTYRVYDFDRVDETTNTKRALHLADAKAVTTIPAPPAEIINTQDNHQNILPLAHEKYFDVFHWLITDSYAFKKQAPYTLVTIIAGAGKLIIGNNTYSLTKGVSFILPANITTWRIETTTKIEAIASNANQ</sequence>
<reference evidence="11" key="1">
    <citation type="submission" date="2021-04" db="EMBL/GenBank/DDBJ databases">
        <title>Taxonomic assessment of Weissella genus.</title>
        <authorList>
            <person name="Fanelli F."/>
            <person name="Chieffi D."/>
            <person name="Dell'Aquila A."/>
            <person name="Gyu-Sung C."/>
            <person name="Franz C.M.A.P."/>
            <person name="Fusco V."/>
        </authorList>
    </citation>
    <scope>NUCLEOTIDE SEQUENCE</scope>
    <source>
        <strain evidence="11">LMG 25373</strain>
    </source>
</reference>
<comment type="caution">
    <text evidence="11">The sequence shown here is derived from an EMBL/GenBank/DDBJ whole genome shotgun (WGS) entry which is preliminary data.</text>
</comment>
<dbReference type="PANTHER" id="PTHR42742:SF3">
    <property type="entry name" value="FRUCTOKINASE"/>
    <property type="match status" value="1"/>
</dbReference>
<evidence type="ECO:0000256" key="2">
    <source>
        <dbReference type="ARBA" id="ARBA00001947"/>
    </source>
</evidence>
<dbReference type="EMBL" id="JAGMVS010000046">
    <property type="protein sequence ID" value="MCM2437031.1"/>
    <property type="molecule type" value="Genomic_DNA"/>
</dbReference>
<organism evidence="11 12">
    <name type="scientific">Periweissella beninensis</name>
    <dbReference type="NCBI Taxonomy" id="504936"/>
    <lineage>
        <taxon>Bacteria</taxon>
        <taxon>Bacillati</taxon>
        <taxon>Bacillota</taxon>
        <taxon>Bacilli</taxon>
        <taxon>Lactobacillales</taxon>
        <taxon>Lactobacillaceae</taxon>
        <taxon>Periweissella</taxon>
    </lineage>
</organism>
<dbReference type="InterPro" id="IPR011051">
    <property type="entry name" value="RmlC_Cupin_sf"/>
</dbReference>
<comment type="similarity">
    <text evidence="3 8">Belongs to the mannose-6-phosphate isomerase type 1 family.</text>
</comment>
<keyword evidence="5 8" id="KW-0479">Metal-binding</keyword>
<evidence type="ECO:0000256" key="6">
    <source>
        <dbReference type="ARBA" id="ARBA00022833"/>
    </source>
</evidence>
<gene>
    <name evidence="11" type="primary">manA</name>
    <name evidence="11" type="ORF">KAK10_03670</name>
</gene>
<dbReference type="PANTHER" id="PTHR42742">
    <property type="entry name" value="TRANSCRIPTIONAL REPRESSOR MPRA"/>
    <property type="match status" value="1"/>
</dbReference>
<dbReference type="CDD" id="cd07010">
    <property type="entry name" value="cupin_PMI_type_I_N_bac"/>
    <property type="match status" value="1"/>
</dbReference>
<dbReference type="InterPro" id="IPR051804">
    <property type="entry name" value="Carb_Metab_Reg_Kinase/Isom"/>
</dbReference>
<keyword evidence="6 8" id="KW-0862">Zinc</keyword>
<evidence type="ECO:0000256" key="5">
    <source>
        <dbReference type="ARBA" id="ARBA00022723"/>
    </source>
</evidence>
<feature type="domain" description="Phosphomannose isomerase type I catalytic" evidence="9">
    <location>
        <begin position="7"/>
        <end position="110"/>
    </location>
</feature>
<dbReference type="GO" id="GO:0004476">
    <property type="term" value="F:mannose-6-phosphate isomerase activity"/>
    <property type="evidence" value="ECO:0007669"/>
    <property type="project" value="UniProtKB-EC"/>
</dbReference>
<keyword evidence="7 8" id="KW-0413">Isomerase</keyword>
<evidence type="ECO:0000313" key="11">
    <source>
        <dbReference type="EMBL" id="MCM2437031.1"/>
    </source>
</evidence>
<evidence type="ECO:0000259" key="10">
    <source>
        <dbReference type="Pfam" id="PF21621"/>
    </source>
</evidence>
<evidence type="ECO:0000313" key="12">
    <source>
        <dbReference type="Proteomes" id="UP001057481"/>
    </source>
</evidence>
<dbReference type="Proteomes" id="UP001057481">
    <property type="component" value="Unassembled WGS sequence"/>
</dbReference>
<evidence type="ECO:0000256" key="3">
    <source>
        <dbReference type="ARBA" id="ARBA00010772"/>
    </source>
</evidence>
<dbReference type="Pfam" id="PF20511">
    <property type="entry name" value="PMI_typeI_cat"/>
    <property type="match status" value="1"/>
</dbReference>
<dbReference type="InterPro" id="IPR014628">
    <property type="entry name" value="Man6P_isomerase_Firm_short"/>
</dbReference>
<keyword evidence="12" id="KW-1185">Reference proteome</keyword>
<dbReference type="PIRSF" id="PIRSF036894">
    <property type="entry name" value="PMI_Firm_short"/>
    <property type="match status" value="1"/>
</dbReference>
<dbReference type="InterPro" id="IPR046457">
    <property type="entry name" value="PMI_typeI_cat"/>
</dbReference>
<comment type="cofactor">
    <cofactor evidence="2 8">
        <name>Zn(2+)</name>
        <dbReference type="ChEBI" id="CHEBI:29105"/>
    </cofactor>
</comment>
<dbReference type="NCBIfam" id="TIGR00218">
    <property type="entry name" value="manA"/>
    <property type="match status" value="1"/>
</dbReference>
<dbReference type="InterPro" id="IPR049071">
    <property type="entry name" value="MPI_cupin_dom"/>
</dbReference>
<evidence type="ECO:0000256" key="4">
    <source>
        <dbReference type="ARBA" id="ARBA00011956"/>
    </source>
</evidence>
<accession>A0ABT0VGR7</accession>
<name>A0ABT0VGR7_9LACO</name>
<dbReference type="Gene3D" id="2.60.120.10">
    <property type="entry name" value="Jelly Rolls"/>
    <property type="match status" value="2"/>
</dbReference>